<sequence>MEKQKNWQRFPTAEYCWMLHTPDDNYFFKTEKEAIEHSDSEISGYCDDGWDDAVESLFIAKVTHDCRQTNRRERPDESELNEELCDSEGTYWGEFKYICDYELKPLIPETP</sequence>
<protein>
    <submittedName>
        <fullName evidence="1">Uncharacterized protein</fullName>
    </submittedName>
</protein>
<keyword evidence="2" id="KW-1185">Reference proteome</keyword>
<dbReference type="STRING" id="28885.EI16_12285"/>
<organism evidence="1 2">
    <name type="scientific">Hydrogenovibrio marinus</name>
    <dbReference type="NCBI Taxonomy" id="28885"/>
    <lineage>
        <taxon>Bacteria</taxon>
        <taxon>Pseudomonadati</taxon>
        <taxon>Pseudomonadota</taxon>
        <taxon>Gammaproteobacteria</taxon>
        <taxon>Thiotrichales</taxon>
        <taxon>Piscirickettsiaceae</taxon>
        <taxon>Hydrogenovibrio</taxon>
    </lineage>
</organism>
<evidence type="ECO:0000313" key="2">
    <source>
        <dbReference type="Proteomes" id="UP000027341"/>
    </source>
</evidence>
<dbReference type="EMBL" id="JMIU01000002">
    <property type="protein sequence ID" value="KDN94670.1"/>
    <property type="molecule type" value="Genomic_DNA"/>
</dbReference>
<dbReference type="RefSeq" id="WP_029913569.1">
    <property type="nucleotide sequence ID" value="NZ_JMIU01000002.1"/>
</dbReference>
<evidence type="ECO:0000313" key="1">
    <source>
        <dbReference type="EMBL" id="KDN94670.1"/>
    </source>
</evidence>
<gene>
    <name evidence="1" type="ORF">EI16_12285</name>
</gene>
<dbReference type="AlphaFoldDB" id="A0A066ZX86"/>
<name>A0A066ZX86_HYDMR</name>
<dbReference type="Proteomes" id="UP000027341">
    <property type="component" value="Unassembled WGS sequence"/>
</dbReference>
<comment type="caution">
    <text evidence="1">The sequence shown here is derived from an EMBL/GenBank/DDBJ whole genome shotgun (WGS) entry which is preliminary data.</text>
</comment>
<reference evidence="1 2" key="1">
    <citation type="submission" date="2014-04" db="EMBL/GenBank/DDBJ databases">
        <title>Draft genome sequence of Hydrogenovibrio marinus MH-110, a model organism for aerobic H2 metabolism.</title>
        <authorList>
            <person name="Cha H.J."/>
            <person name="Jo B.H."/>
            <person name="Hwang B.H."/>
        </authorList>
    </citation>
    <scope>NUCLEOTIDE SEQUENCE [LARGE SCALE GENOMIC DNA]</scope>
    <source>
        <strain evidence="1 2">MH-110</strain>
    </source>
</reference>
<accession>A0A066ZX86</accession>
<proteinExistence type="predicted"/>